<evidence type="ECO:0000259" key="2">
    <source>
        <dbReference type="Pfam" id="PF03787"/>
    </source>
</evidence>
<dbReference type="CDD" id="cd09726">
    <property type="entry name" value="RAMP_I_III"/>
    <property type="match status" value="1"/>
</dbReference>
<dbReference type="Pfam" id="PF03787">
    <property type="entry name" value="RAMPs"/>
    <property type="match status" value="1"/>
</dbReference>
<dbReference type="STRING" id="1903181.BTN85_0808"/>
<protein>
    <submittedName>
        <fullName evidence="3">CRISPR-Cas system related protein, RAMP superfamily Cas7 group</fullName>
    </submittedName>
</protein>
<evidence type="ECO:0000313" key="4">
    <source>
        <dbReference type="Proteomes" id="UP000185744"/>
    </source>
</evidence>
<dbReference type="Proteomes" id="UP000185744">
    <property type="component" value="Unassembled WGS sequence"/>
</dbReference>
<proteinExistence type="predicted"/>
<dbReference type="GO" id="GO:0051607">
    <property type="term" value="P:defense response to virus"/>
    <property type="evidence" value="ECO:0007669"/>
    <property type="project" value="UniProtKB-KW"/>
</dbReference>
<name>A0A1Q6DVB2_METT1</name>
<feature type="domain" description="CRISPR type III-associated protein" evidence="2">
    <location>
        <begin position="99"/>
        <end position="316"/>
    </location>
</feature>
<dbReference type="EMBL" id="MSDW01000001">
    <property type="protein sequence ID" value="OKY78320.1"/>
    <property type="molecule type" value="Genomic_DNA"/>
</dbReference>
<accession>A0A1Q6DVB2</accession>
<evidence type="ECO:0000313" key="3">
    <source>
        <dbReference type="EMBL" id="OKY78320.1"/>
    </source>
</evidence>
<dbReference type="AlphaFoldDB" id="A0A1Q6DVB2"/>
<evidence type="ECO:0000256" key="1">
    <source>
        <dbReference type="ARBA" id="ARBA00023118"/>
    </source>
</evidence>
<reference evidence="3" key="1">
    <citation type="submission" date="2016-12" db="EMBL/GenBank/DDBJ databases">
        <title>Discovery of methanogenic haloarchaea.</title>
        <authorList>
            <person name="Sorokin D.Y."/>
            <person name="Makarova K.S."/>
            <person name="Abbas B."/>
            <person name="Ferrer M."/>
            <person name="Golyshin P.N."/>
        </authorList>
    </citation>
    <scope>NUCLEOTIDE SEQUENCE [LARGE SCALE GENOMIC DNA]</scope>
    <source>
        <strain evidence="3">HMET1</strain>
    </source>
</reference>
<dbReference type="InterPro" id="IPR005537">
    <property type="entry name" value="RAMP_III_fam"/>
</dbReference>
<gene>
    <name evidence="3" type="ORF">BTN85_0808</name>
</gene>
<keyword evidence="1" id="KW-0051">Antiviral defense</keyword>
<keyword evidence="4" id="KW-1185">Reference proteome</keyword>
<sequence length="334" mass="39244">MGYDFYSGFSNDKRKNVDWSKTRKMNLCLTTKQKITSLYKNKDVEEGKDRLKDIVNNSEFYFKNNQKYFLNPSNKYNSELLDRKDMLESLIDDDNKFSFELKKPLLTNGEKSFYIHANPIAKEKVFKVPMIRASSIKGNLRFVAVRIFVEKLGKELSDIKKIFKRRTRLAQIFGNEKDGIAKYLNRKIAELKENKEPNEVGKEFKEYLKDKGYYKDQIENRRGRLQFYPLFFEDIGLEVITPIDRETGTAKHPIQLEKIPRDTKGELKLYYYPFDILGENKEEQKEKDIEIIVNSLYEMLTKHGIGAKTSDGYGLAKQSSLPKKEQLKEDLLNE</sequence>
<comment type="caution">
    <text evidence="3">The sequence shown here is derived from an EMBL/GenBank/DDBJ whole genome shotgun (WGS) entry which is preliminary data.</text>
</comment>
<dbReference type="InParanoid" id="A0A1Q6DVB2"/>
<organism evidence="3 4">
    <name type="scientific">Methanohalarchaeum thermophilum</name>
    <dbReference type="NCBI Taxonomy" id="1903181"/>
    <lineage>
        <taxon>Archaea</taxon>
        <taxon>Methanobacteriati</taxon>
        <taxon>Methanobacteriota</taxon>
        <taxon>Methanonatronarchaeia</taxon>
        <taxon>Methanonatronarchaeales</taxon>
        <taxon>Methanonatronarchaeaceae</taxon>
        <taxon>Candidatus Methanohalarchaeum</taxon>
    </lineage>
</organism>